<evidence type="ECO:0000256" key="9">
    <source>
        <dbReference type="ARBA" id="ARBA00023268"/>
    </source>
</evidence>
<dbReference type="HAMAP" id="MF_01102">
    <property type="entry name" value="MnmC"/>
    <property type="match status" value="1"/>
</dbReference>
<dbReference type="NCBIfam" id="NF033855">
    <property type="entry name" value="tRNA_MNMC2"/>
    <property type="match status" value="1"/>
</dbReference>
<evidence type="ECO:0000259" key="11">
    <source>
        <dbReference type="Pfam" id="PF01266"/>
    </source>
</evidence>
<keyword evidence="3 10" id="KW-0285">Flavoprotein</keyword>
<dbReference type="Proteomes" id="UP000253628">
    <property type="component" value="Unassembled WGS sequence"/>
</dbReference>
<evidence type="ECO:0000256" key="5">
    <source>
        <dbReference type="ARBA" id="ARBA00022691"/>
    </source>
</evidence>
<reference evidence="13 14" key="1">
    <citation type="submission" date="2018-06" db="EMBL/GenBank/DDBJ databases">
        <title>Genomic Encyclopedia of Type Strains, Phase IV (KMG-IV): sequencing the most valuable type-strain genomes for metagenomic binning, comparative biology and taxonomic classification.</title>
        <authorList>
            <person name="Goeker M."/>
        </authorList>
    </citation>
    <scope>NUCLEOTIDE SEQUENCE [LARGE SCALE GENOMIC DNA]</scope>
    <source>
        <strain evidence="13 14">DSM 25520</strain>
    </source>
</reference>
<dbReference type="GO" id="GO:0032259">
    <property type="term" value="P:methylation"/>
    <property type="evidence" value="ECO:0007669"/>
    <property type="project" value="UniProtKB-KW"/>
</dbReference>
<dbReference type="AlphaFoldDB" id="A0A366H9C4"/>
<sequence>MSFQFEPLVPACVAFDRVGTPMSPLYGDIYHARQGALAQAEHVFLGGNGLPQRWRGRAGFTVCETGFGLGQNFLALWQAWRGDPQRSRRLHMVAFEAHPFSRADLASVLLARLPEGLLGLARQLVDQWPPLLPGMHRLEFEGGAVTLTLAFGTVNRLARLVQARADAFFLDGFSPLKNPEMWTPALFGQLVRMAAQGATAATWCTAAEVRRTMSDAGFLVSKAQGLGQTRDMTVATLRPNLGREEPPAASREPVLIIGGGLAAAGIAHSLGLRGQASTVIDPVFAQGLGASHRGHIAAALTPLISRDDDFRARLTRSGGRRALQRWQGLAEIARPRPCGTVELVQDAEEERERRQTLAALSFPADWVQWQDADQASARLGFNVVQGGVYFADGQLIRPEPLIEALLGEGPVRCLGSRVVRLERSRAGEGWQAFGPDGAVLASSHTVVLAGAMQVPALLPEFLPSHELSKLRAMHALAGQVSYFSPEAVYDPQVVLGGIGYWLPGVDGVCVGGSTYVPNAIQAQVSAQGHADIARKLTGLVGLPQQQLLDWAKKGLGWAGWRAVVSGRLPVIGPVRQAPGLWLACAYGSRGLTWSALAGDIIAASLHQEPMPLERDLLRAIAPR</sequence>
<feature type="domain" description="MnmC-like methyltransferase" evidence="12">
    <location>
        <begin position="120"/>
        <end position="237"/>
    </location>
</feature>
<dbReference type="SUPFAM" id="SSF51905">
    <property type="entry name" value="FAD/NAD(P)-binding domain"/>
    <property type="match status" value="1"/>
</dbReference>
<comment type="function">
    <text evidence="10">Catalyzes the last two steps in the biosynthesis of 5-methylaminomethyl-2-thiouridine (mnm(5)s(2)U) at the wobble position (U34) in tRNA. Catalyzes the FAD-dependent demodification of cmnm(5)s(2)U34 to nm(5)s(2)U34, followed by the transfer of a methyl group from S-adenosyl-L-methionine to nm(5)s(2)U34, to form mnm(5)s(2)U34.</text>
</comment>
<evidence type="ECO:0000259" key="12">
    <source>
        <dbReference type="Pfam" id="PF05430"/>
    </source>
</evidence>
<dbReference type="InterPro" id="IPR017610">
    <property type="entry name" value="tRNA_S-uridine_synth_MnmC_C"/>
</dbReference>
<comment type="caution">
    <text evidence="13">The sequence shown here is derived from an EMBL/GenBank/DDBJ whole genome shotgun (WGS) entry which is preliminary data.</text>
</comment>
<keyword evidence="9 10" id="KW-0511">Multifunctional enzyme</keyword>
<dbReference type="GO" id="GO:0004808">
    <property type="term" value="F:tRNA (5-methylaminomethyl-2-thiouridylate)(34)-methyltransferase activity"/>
    <property type="evidence" value="ECO:0007669"/>
    <property type="project" value="UniProtKB-EC"/>
</dbReference>
<dbReference type="Gene3D" id="3.30.9.10">
    <property type="entry name" value="D-Amino Acid Oxidase, subunit A, domain 2"/>
    <property type="match status" value="1"/>
</dbReference>
<dbReference type="NCBIfam" id="TIGR03197">
    <property type="entry name" value="MnmC_Cterm"/>
    <property type="match status" value="1"/>
</dbReference>
<dbReference type="GO" id="GO:0016645">
    <property type="term" value="F:oxidoreductase activity, acting on the CH-NH group of donors"/>
    <property type="evidence" value="ECO:0007669"/>
    <property type="project" value="InterPro"/>
</dbReference>
<evidence type="ECO:0000313" key="14">
    <source>
        <dbReference type="Proteomes" id="UP000253628"/>
    </source>
</evidence>
<dbReference type="InterPro" id="IPR047785">
    <property type="entry name" value="tRNA_MNMC2"/>
</dbReference>
<dbReference type="Pfam" id="PF05430">
    <property type="entry name" value="Methyltransf_30"/>
    <property type="match status" value="1"/>
</dbReference>
<dbReference type="EC" id="1.5.-.-" evidence="10"/>
<dbReference type="InterPro" id="IPR006076">
    <property type="entry name" value="FAD-dep_OxRdtase"/>
</dbReference>
<keyword evidence="5 10" id="KW-0949">S-adenosyl-L-methionine</keyword>
<dbReference type="InterPro" id="IPR008471">
    <property type="entry name" value="MnmC-like_methylTransf"/>
</dbReference>
<dbReference type="InterPro" id="IPR029063">
    <property type="entry name" value="SAM-dependent_MTases_sf"/>
</dbReference>
<dbReference type="EMBL" id="QNRQ01000006">
    <property type="protein sequence ID" value="RBP38744.1"/>
    <property type="molecule type" value="Genomic_DNA"/>
</dbReference>
<evidence type="ECO:0000256" key="2">
    <source>
        <dbReference type="ARBA" id="ARBA00022603"/>
    </source>
</evidence>
<feature type="domain" description="FAD dependent oxidoreductase" evidence="11">
    <location>
        <begin position="254"/>
        <end position="603"/>
    </location>
</feature>
<evidence type="ECO:0000256" key="4">
    <source>
        <dbReference type="ARBA" id="ARBA00022679"/>
    </source>
</evidence>
<evidence type="ECO:0000256" key="1">
    <source>
        <dbReference type="ARBA" id="ARBA00022490"/>
    </source>
</evidence>
<evidence type="ECO:0000256" key="6">
    <source>
        <dbReference type="ARBA" id="ARBA00022694"/>
    </source>
</evidence>
<dbReference type="Gene3D" id="3.40.50.150">
    <property type="entry name" value="Vaccinia Virus protein VP39"/>
    <property type="match status" value="1"/>
</dbReference>
<feature type="region of interest" description="tRNA (mnm(5)s(2)U34)-methyltransferase" evidence="10">
    <location>
        <begin position="1"/>
        <end position="238"/>
    </location>
</feature>
<dbReference type="OrthoDB" id="9786494at2"/>
<evidence type="ECO:0000256" key="8">
    <source>
        <dbReference type="ARBA" id="ARBA00023002"/>
    </source>
</evidence>
<keyword evidence="6 10" id="KW-0819">tRNA processing</keyword>
<dbReference type="GO" id="GO:0002097">
    <property type="term" value="P:tRNA wobble base modification"/>
    <property type="evidence" value="ECO:0007669"/>
    <property type="project" value="UniProtKB-UniRule"/>
</dbReference>
<keyword evidence="1 10" id="KW-0963">Cytoplasm</keyword>
<keyword evidence="4 10" id="KW-0808">Transferase</keyword>
<evidence type="ECO:0000256" key="7">
    <source>
        <dbReference type="ARBA" id="ARBA00022827"/>
    </source>
</evidence>
<keyword evidence="8 10" id="KW-0560">Oxidoreductase</keyword>
<comment type="cofactor">
    <cofactor evidence="10">
        <name>FAD</name>
        <dbReference type="ChEBI" id="CHEBI:57692"/>
    </cofactor>
</comment>
<comment type="similarity">
    <text evidence="10">In the C-terminal section; belongs to the DAO family.</text>
</comment>
<comment type="similarity">
    <text evidence="10">In the N-terminal section; belongs to the methyltransferase superfamily. tRNA (mnm(5)s(2)U34)-methyltransferase family.</text>
</comment>
<proteinExistence type="inferred from homology"/>
<keyword evidence="14" id="KW-1185">Reference proteome</keyword>
<feature type="region of interest" description="FAD-dependent cmnm(5)s(2)U34 oxidoreductase" evidence="10">
    <location>
        <begin position="257"/>
        <end position="623"/>
    </location>
</feature>
<evidence type="ECO:0000313" key="13">
    <source>
        <dbReference type="EMBL" id="RBP38744.1"/>
    </source>
</evidence>
<dbReference type="Gene3D" id="3.50.50.60">
    <property type="entry name" value="FAD/NAD(P)-binding domain"/>
    <property type="match status" value="1"/>
</dbReference>
<evidence type="ECO:0000256" key="10">
    <source>
        <dbReference type="HAMAP-Rule" id="MF_01102"/>
    </source>
</evidence>
<keyword evidence="2 10" id="KW-0489">Methyltransferase</keyword>
<protein>
    <recommendedName>
        <fullName evidence="10">tRNA 5-methylaminomethyl-2-thiouridine biosynthesis bifunctional protein MnmC</fullName>
        <shortName evidence="10">tRNA mnm(5)s(2)U biosynthesis bifunctional protein</shortName>
    </recommendedName>
    <domain>
        <recommendedName>
            <fullName evidence="10">tRNA (mnm(5)s(2)U34)-methyltransferase</fullName>
            <ecNumber evidence="10">2.1.1.61</ecNumber>
        </recommendedName>
    </domain>
    <domain>
        <recommendedName>
            <fullName evidence="10">FAD-dependent cmnm(5)s(2)U34 oxidoreductase</fullName>
            <ecNumber evidence="10">1.5.-.-</ecNumber>
        </recommendedName>
    </domain>
</protein>
<evidence type="ECO:0000256" key="3">
    <source>
        <dbReference type="ARBA" id="ARBA00022630"/>
    </source>
</evidence>
<accession>A0A366H9C4</accession>
<dbReference type="GO" id="GO:0005737">
    <property type="term" value="C:cytoplasm"/>
    <property type="evidence" value="ECO:0007669"/>
    <property type="project" value="UniProtKB-SubCell"/>
</dbReference>
<comment type="catalytic activity">
    <reaction evidence="10">
        <text>5-aminomethyl-2-thiouridine(34) in tRNA + S-adenosyl-L-methionine = 5-methylaminomethyl-2-thiouridine(34) in tRNA + S-adenosyl-L-homocysteine + H(+)</text>
        <dbReference type="Rhea" id="RHEA:19569"/>
        <dbReference type="Rhea" id="RHEA-COMP:10195"/>
        <dbReference type="Rhea" id="RHEA-COMP:10197"/>
        <dbReference type="ChEBI" id="CHEBI:15378"/>
        <dbReference type="ChEBI" id="CHEBI:57856"/>
        <dbReference type="ChEBI" id="CHEBI:59789"/>
        <dbReference type="ChEBI" id="CHEBI:74454"/>
        <dbReference type="ChEBI" id="CHEBI:74455"/>
        <dbReference type="EC" id="2.1.1.61"/>
    </reaction>
</comment>
<gene>
    <name evidence="10" type="primary">mnmC</name>
    <name evidence="13" type="ORF">DFR37_10634</name>
</gene>
<keyword evidence="7 10" id="KW-0274">FAD</keyword>
<organism evidence="13 14">
    <name type="scientific">Eoetvoesiella caeni</name>
    <dbReference type="NCBI Taxonomy" id="645616"/>
    <lineage>
        <taxon>Bacteria</taxon>
        <taxon>Pseudomonadati</taxon>
        <taxon>Pseudomonadota</taxon>
        <taxon>Betaproteobacteria</taxon>
        <taxon>Burkholderiales</taxon>
        <taxon>Alcaligenaceae</taxon>
        <taxon>Eoetvoesiella</taxon>
    </lineage>
</organism>
<dbReference type="InterPro" id="IPR036188">
    <property type="entry name" value="FAD/NAD-bd_sf"/>
</dbReference>
<dbReference type="Pfam" id="PF01266">
    <property type="entry name" value="DAO"/>
    <property type="match status" value="1"/>
</dbReference>
<dbReference type="RefSeq" id="WP_113933528.1">
    <property type="nucleotide sequence ID" value="NZ_JACCEU010000007.1"/>
</dbReference>
<dbReference type="PANTHER" id="PTHR13847:SF289">
    <property type="entry name" value="GLYCINE OXIDASE"/>
    <property type="match status" value="1"/>
</dbReference>
<dbReference type="InterPro" id="IPR023032">
    <property type="entry name" value="tRNA_MAMT_biosynth_bifunc_MnmC"/>
</dbReference>
<dbReference type="PANTHER" id="PTHR13847">
    <property type="entry name" value="SARCOSINE DEHYDROGENASE-RELATED"/>
    <property type="match status" value="1"/>
</dbReference>
<dbReference type="GO" id="GO:0050660">
    <property type="term" value="F:flavin adenine dinucleotide binding"/>
    <property type="evidence" value="ECO:0007669"/>
    <property type="project" value="UniProtKB-UniRule"/>
</dbReference>
<name>A0A366H9C4_9BURK</name>
<dbReference type="EC" id="2.1.1.61" evidence="10"/>
<comment type="subcellular location">
    <subcellularLocation>
        <location evidence="10">Cytoplasm</location>
    </subcellularLocation>
</comment>